<name>A0A5C6X5V1_9DELT</name>
<feature type="region of interest" description="Disordered" evidence="1">
    <location>
        <begin position="28"/>
        <end position="77"/>
    </location>
</feature>
<comment type="caution">
    <text evidence="2">The sequence shown here is derived from an EMBL/GenBank/DDBJ whole genome shotgun (WGS) entry which is preliminary data.</text>
</comment>
<dbReference type="EMBL" id="VOSM01000004">
    <property type="protein sequence ID" value="TXD37170.1"/>
    <property type="molecule type" value="Genomic_DNA"/>
</dbReference>
<feature type="compositionally biased region" description="Low complexity" evidence="1">
    <location>
        <begin position="52"/>
        <end position="61"/>
    </location>
</feature>
<organism evidence="2 3">
    <name type="scientific">Lujinxingia vulgaris</name>
    <dbReference type="NCBI Taxonomy" id="2600176"/>
    <lineage>
        <taxon>Bacteria</taxon>
        <taxon>Deltaproteobacteria</taxon>
        <taxon>Bradymonadales</taxon>
        <taxon>Lujinxingiaceae</taxon>
        <taxon>Lujinxingia</taxon>
    </lineage>
</organism>
<accession>A0A5C6X5V1</accession>
<keyword evidence="3" id="KW-1185">Reference proteome</keyword>
<sequence length="167" mass="17496">MPVRALFILCSTALVLMLSGCQESERLRDVNDSTGPGGLVGNNSGGDRDTGSDAGDAGDVSDAGDTDADAPQFCQLTPRPGANPTVAPCCFTDQDCQSSSAPGAEYMRCYASLCTTNGEGVCRIPPALDADCWDDSDCDADQECIDAYVGTCNQPLNDEYTGICRER</sequence>
<dbReference type="AlphaFoldDB" id="A0A5C6X5V1"/>
<evidence type="ECO:0000313" key="2">
    <source>
        <dbReference type="EMBL" id="TXD37170.1"/>
    </source>
</evidence>
<dbReference type="OrthoDB" id="5515146at2"/>
<proteinExistence type="predicted"/>
<gene>
    <name evidence="2" type="ORF">FRC98_10580</name>
</gene>
<evidence type="ECO:0000256" key="1">
    <source>
        <dbReference type="SAM" id="MobiDB-lite"/>
    </source>
</evidence>
<dbReference type="Proteomes" id="UP000321412">
    <property type="component" value="Unassembled WGS sequence"/>
</dbReference>
<protein>
    <submittedName>
        <fullName evidence="2">Uncharacterized protein</fullName>
    </submittedName>
</protein>
<dbReference type="PROSITE" id="PS51257">
    <property type="entry name" value="PROKAR_LIPOPROTEIN"/>
    <property type="match status" value="1"/>
</dbReference>
<feature type="compositionally biased region" description="Gly residues" evidence="1">
    <location>
        <begin position="35"/>
        <end position="44"/>
    </location>
</feature>
<reference evidence="2 3" key="1">
    <citation type="submission" date="2019-08" db="EMBL/GenBank/DDBJ databases">
        <title>Bradymonadales sp. TMQ4.</title>
        <authorList>
            <person name="Liang Q."/>
        </authorList>
    </citation>
    <scope>NUCLEOTIDE SEQUENCE [LARGE SCALE GENOMIC DNA]</scope>
    <source>
        <strain evidence="2 3">TMQ4</strain>
    </source>
</reference>
<evidence type="ECO:0000313" key="3">
    <source>
        <dbReference type="Proteomes" id="UP000321412"/>
    </source>
</evidence>
<dbReference type="RefSeq" id="WP_146981381.1">
    <property type="nucleotide sequence ID" value="NZ_VOSM01000004.1"/>
</dbReference>